<dbReference type="STRING" id="1552.A7L45_01820"/>
<dbReference type="EMBL" id="CP015756">
    <property type="protein sequence ID" value="APC38892.1"/>
    <property type="molecule type" value="Genomic_DNA"/>
</dbReference>
<evidence type="ECO:0000313" key="1">
    <source>
        <dbReference type="EMBL" id="APC38892.1"/>
    </source>
</evidence>
<name>A0A1J0GC04_9CLOT</name>
<sequence length="749" mass="86835">MQEIKVFEEFEHMLYKYRCYLENQFNEKKRAAFHPCEPLLYLYDMEKVDKDSDFDDELSFYDPEYMPMPESDFIHHADIILYSNDFEIWYSHVLDSEAEIIREVLNNVKPYYFADITANYYIELNCSNVFQLMTLLDQRVYGFVKNEYLNQCWQEVDKIGNLFFLQVNMPKEETKIKRGKSSVNVAMMEKPMATQQVRPEYEILNVSVKGEEYYCLGEYEPLIDSYDVSAYEDNVEFDFIKTNMLLANANPISVFDKVIDLNVDTIKQIVPFARIIHKHALKSGNDFIDTIEKLKYKKDFQNSISVLTIPYNLMMHKCIPGFIEEAYKLLPSEVGGFLKTLNISEIIEEYIKSDGTIFPEFIEAQFNKIDQIYSNIASARQNIEAFSESGPRVVGGGFGIKGAVKGIITAQVLNLGMEGLNTLFQTVSANNKNEKIAKDVEKLYKSEAYNSILYTIMYHDVYSFLFYYIQYVNEAATNLRLVKANDFNLPSISTDFNDSVVYYLHILSKINKQDIYVNSNYNDKSLIELIKNAIVKYPYEYDYYRIFYNLSGVIDYNILRFAKIHGVDISNLAKEYASKIAKEKQKGLQNQAENGKLINIEQKNNTAQPQTIPSELGFDVKEQLISVEYKCLLEFIYIPDRGLKYLAKFKNAVISYAKLQQDEEVLFLFDNTVFGSAKDGFILTNKNIYFKNMFNNSSSISLKDIKTIESRKYSFLVNSNVEIEISTMSSLEKCSTLVVLLKLIISNLL</sequence>
<dbReference type="AlphaFoldDB" id="A0A1J0GC04"/>
<reference evidence="2" key="1">
    <citation type="journal article" date="2016" name="Front. Microbiol.">
        <title>Complete Genome Sequence of Clostridium estertheticum DSM 8809, a Microbe Identified in Spoiled Vacuum Packed Beef.</title>
        <authorList>
            <person name="Yu Z."/>
            <person name="Gunn L."/>
            <person name="Brennan E."/>
            <person name="Reid R."/>
            <person name="Wall P.G."/>
            <person name="Gaora O.P."/>
            <person name="Hurley D."/>
            <person name="Bolton D."/>
            <person name="Fanning S."/>
        </authorList>
    </citation>
    <scope>NUCLEOTIDE SEQUENCE [LARGE SCALE GENOMIC DNA]</scope>
    <source>
        <strain evidence="2">DSM 8809</strain>
    </source>
</reference>
<evidence type="ECO:0000313" key="2">
    <source>
        <dbReference type="Proteomes" id="UP000182569"/>
    </source>
</evidence>
<dbReference type="KEGG" id="ceu:A7L45_01820"/>
<gene>
    <name evidence="1" type="ORF">A7L45_01820</name>
</gene>
<protein>
    <submittedName>
        <fullName evidence="1">Uncharacterized protein</fullName>
    </submittedName>
</protein>
<keyword evidence="2" id="KW-1185">Reference proteome</keyword>
<dbReference type="RefSeq" id="WP_071611189.1">
    <property type="nucleotide sequence ID" value="NZ_CP015756.1"/>
</dbReference>
<dbReference type="OrthoDB" id="2086240at2"/>
<accession>A0A1J0GC04</accession>
<proteinExistence type="predicted"/>
<dbReference type="Proteomes" id="UP000182569">
    <property type="component" value="Chromosome"/>
</dbReference>
<organism evidence="1 2">
    <name type="scientific">Clostridium estertheticum subsp. estertheticum</name>
    <dbReference type="NCBI Taxonomy" id="1552"/>
    <lineage>
        <taxon>Bacteria</taxon>
        <taxon>Bacillati</taxon>
        <taxon>Bacillota</taxon>
        <taxon>Clostridia</taxon>
        <taxon>Eubacteriales</taxon>
        <taxon>Clostridiaceae</taxon>
        <taxon>Clostridium</taxon>
    </lineage>
</organism>